<dbReference type="EMBL" id="JARKNE010000009">
    <property type="protein sequence ID" value="KAK5802773.1"/>
    <property type="molecule type" value="Genomic_DNA"/>
</dbReference>
<protein>
    <submittedName>
        <fullName evidence="1">Uncharacterized protein</fullName>
    </submittedName>
</protein>
<accession>A0ABR0NN72</accession>
<comment type="caution">
    <text evidence="1">The sequence shown here is derived from an EMBL/GenBank/DDBJ whole genome shotgun (WGS) entry which is preliminary data.</text>
</comment>
<evidence type="ECO:0000313" key="2">
    <source>
        <dbReference type="Proteomes" id="UP001358586"/>
    </source>
</evidence>
<reference evidence="1 2" key="1">
    <citation type="submission" date="2023-03" db="EMBL/GenBank/DDBJ databases">
        <title>WGS of Gossypium arboreum.</title>
        <authorList>
            <person name="Yu D."/>
        </authorList>
    </citation>
    <scope>NUCLEOTIDE SEQUENCE [LARGE SCALE GENOMIC DNA]</scope>
    <source>
        <tissue evidence="1">Leaf</tissue>
    </source>
</reference>
<dbReference type="Proteomes" id="UP001358586">
    <property type="component" value="Chromosome 9"/>
</dbReference>
<sequence length="90" mass="9979">MCLLATIGRCDAIILVDSSSTHNFVDCQLMKKLHLLVDPSYRLKVMAANKVQLATQGVCRSVLWEAQGYQFSIDFMVCPVKGCDLVLSVQ</sequence>
<name>A0ABR0NN72_GOSAR</name>
<proteinExistence type="predicted"/>
<keyword evidence="2" id="KW-1185">Reference proteome</keyword>
<dbReference type="InterPro" id="IPR021109">
    <property type="entry name" value="Peptidase_aspartic_dom_sf"/>
</dbReference>
<evidence type="ECO:0000313" key="1">
    <source>
        <dbReference type="EMBL" id="KAK5802773.1"/>
    </source>
</evidence>
<gene>
    <name evidence="1" type="ORF">PVK06_030393</name>
</gene>
<dbReference type="CDD" id="cd00303">
    <property type="entry name" value="retropepsin_like"/>
    <property type="match status" value="1"/>
</dbReference>
<dbReference type="Gene3D" id="2.40.70.10">
    <property type="entry name" value="Acid Proteases"/>
    <property type="match status" value="1"/>
</dbReference>
<organism evidence="1 2">
    <name type="scientific">Gossypium arboreum</name>
    <name type="common">Tree cotton</name>
    <name type="synonym">Gossypium nanking</name>
    <dbReference type="NCBI Taxonomy" id="29729"/>
    <lineage>
        <taxon>Eukaryota</taxon>
        <taxon>Viridiplantae</taxon>
        <taxon>Streptophyta</taxon>
        <taxon>Embryophyta</taxon>
        <taxon>Tracheophyta</taxon>
        <taxon>Spermatophyta</taxon>
        <taxon>Magnoliopsida</taxon>
        <taxon>eudicotyledons</taxon>
        <taxon>Gunneridae</taxon>
        <taxon>Pentapetalae</taxon>
        <taxon>rosids</taxon>
        <taxon>malvids</taxon>
        <taxon>Malvales</taxon>
        <taxon>Malvaceae</taxon>
        <taxon>Malvoideae</taxon>
        <taxon>Gossypium</taxon>
    </lineage>
</organism>
<dbReference type="Pfam" id="PF08284">
    <property type="entry name" value="RVP_2"/>
    <property type="match status" value="1"/>
</dbReference>